<organism evidence="8 9">
    <name type="scientific">Plebeiibacterium sediminum</name>
    <dbReference type="NCBI Taxonomy" id="2992112"/>
    <lineage>
        <taxon>Bacteria</taxon>
        <taxon>Pseudomonadati</taxon>
        <taxon>Bacteroidota</taxon>
        <taxon>Bacteroidia</taxon>
        <taxon>Marinilabiliales</taxon>
        <taxon>Marinilabiliaceae</taxon>
        <taxon>Plebeiibacterium</taxon>
    </lineage>
</organism>
<feature type="transmembrane region" description="Helical" evidence="7">
    <location>
        <begin position="39"/>
        <end position="59"/>
    </location>
</feature>
<comment type="similarity">
    <text evidence="2 6">Belongs to the ABC-3 integral membrane protein family.</text>
</comment>
<gene>
    <name evidence="8" type="ORF">OM075_20045</name>
</gene>
<comment type="subcellular location">
    <subcellularLocation>
        <location evidence="6">Cell membrane</location>
        <topology evidence="6">Multi-pass membrane protein</topology>
    </subcellularLocation>
    <subcellularLocation>
        <location evidence="1">Membrane</location>
        <topology evidence="1">Multi-pass membrane protein</topology>
    </subcellularLocation>
</comment>
<feature type="transmembrane region" description="Helical" evidence="7">
    <location>
        <begin position="249"/>
        <end position="269"/>
    </location>
</feature>
<evidence type="ECO:0000313" key="8">
    <source>
        <dbReference type="EMBL" id="MCW3788773.1"/>
    </source>
</evidence>
<evidence type="ECO:0000256" key="3">
    <source>
        <dbReference type="ARBA" id="ARBA00022692"/>
    </source>
</evidence>
<accession>A0AAE3SGR9</accession>
<evidence type="ECO:0000256" key="4">
    <source>
        <dbReference type="ARBA" id="ARBA00022989"/>
    </source>
</evidence>
<dbReference type="PANTHER" id="PTHR30477">
    <property type="entry name" value="ABC-TRANSPORTER METAL-BINDING PROTEIN"/>
    <property type="match status" value="1"/>
</dbReference>
<keyword evidence="6" id="KW-0813">Transport</keyword>
<reference evidence="8" key="1">
    <citation type="submission" date="2022-10" db="EMBL/GenBank/DDBJ databases">
        <authorList>
            <person name="Yu W.X."/>
        </authorList>
    </citation>
    <scope>NUCLEOTIDE SEQUENCE</scope>
    <source>
        <strain evidence="8">AAT</strain>
    </source>
</reference>
<evidence type="ECO:0000256" key="2">
    <source>
        <dbReference type="ARBA" id="ARBA00008034"/>
    </source>
</evidence>
<keyword evidence="4 7" id="KW-1133">Transmembrane helix</keyword>
<dbReference type="AlphaFoldDB" id="A0AAE3SGR9"/>
<dbReference type="InterPro" id="IPR001626">
    <property type="entry name" value="ABC_TroCD"/>
</dbReference>
<proteinExistence type="inferred from homology"/>
<keyword evidence="3 6" id="KW-0812">Transmembrane</keyword>
<comment type="caution">
    <text evidence="8">The sequence shown here is derived from an EMBL/GenBank/DDBJ whole genome shotgun (WGS) entry which is preliminary data.</text>
</comment>
<feature type="transmembrane region" description="Helical" evidence="7">
    <location>
        <begin position="135"/>
        <end position="157"/>
    </location>
</feature>
<feature type="transmembrane region" description="Helical" evidence="7">
    <location>
        <begin position="221"/>
        <end position="243"/>
    </location>
</feature>
<name>A0AAE3SGR9_9BACT</name>
<dbReference type="GO" id="GO:0010043">
    <property type="term" value="P:response to zinc ion"/>
    <property type="evidence" value="ECO:0007669"/>
    <property type="project" value="TreeGrafter"/>
</dbReference>
<feature type="transmembrane region" description="Helical" evidence="7">
    <location>
        <begin position="95"/>
        <end position="115"/>
    </location>
</feature>
<evidence type="ECO:0000313" key="9">
    <source>
        <dbReference type="Proteomes" id="UP001209229"/>
    </source>
</evidence>
<dbReference type="Pfam" id="PF00950">
    <property type="entry name" value="ABC-3"/>
    <property type="match status" value="1"/>
</dbReference>
<evidence type="ECO:0000256" key="6">
    <source>
        <dbReference type="RuleBase" id="RU003943"/>
    </source>
</evidence>
<dbReference type="Proteomes" id="UP001209229">
    <property type="component" value="Unassembled WGS sequence"/>
</dbReference>
<keyword evidence="9" id="KW-1185">Reference proteome</keyword>
<protein>
    <submittedName>
        <fullName evidence="8">Metal ABC transporter permease</fullName>
    </submittedName>
</protein>
<evidence type="ECO:0000256" key="5">
    <source>
        <dbReference type="ARBA" id="ARBA00023136"/>
    </source>
</evidence>
<dbReference type="GO" id="GO:0055085">
    <property type="term" value="P:transmembrane transport"/>
    <property type="evidence" value="ECO:0007669"/>
    <property type="project" value="InterPro"/>
</dbReference>
<dbReference type="Gene3D" id="1.10.3470.10">
    <property type="entry name" value="ABC transporter involved in vitamin B12 uptake, BtuC"/>
    <property type="match status" value="1"/>
</dbReference>
<dbReference type="RefSeq" id="WP_301192330.1">
    <property type="nucleotide sequence ID" value="NZ_JAPDPJ010000064.1"/>
</dbReference>
<dbReference type="GO" id="GO:0043190">
    <property type="term" value="C:ATP-binding cassette (ABC) transporter complex"/>
    <property type="evidence" value="ECO:0007669"/>
    <property type="project" value="InterPro"/>
</dbReference>
<keyword evidence="5 7" id="KW-0472">Membrane</keyword>
<feature type="transmembrane region" description="Helical" evidence="7">
    <location>
        <begin position="12"/>
        <end position="34"/>
    </location>
</feature>
<sequence length="272" mass="29658">MQEIISLLGFSFFSNAVIAGLLTSIIAGIAGTYIVSRKIVFISGGITHASFGGIGLAYFLGLNPFFGAAVFAVLSALGIEWSTQKAQVREDSAIAILWSLGMAIGIIFVFLTPGYAPNLMSFLFGNILTVTTTDIITMLALTVLLIAGITLFYRLILYIAFDQEYTKTLGFNTTIVRYIISIIIALSIVMSIRVAGIILLLSLFTIPQAIANIFTHDFKKMIFISIAFSFLGVLTGLIGSYYFNLPSGAIIIFTLIIFWSILKVTIKLFRTH</sequence>
<dbReference type="PANTHER" id="PTHR30477:SF18">
    <property type="entry name" value="METAL TRANSPORT SYSTEM MEMBRANE PROTEIN CT_417-RELATED"/>
    <property type="match status" value="1"/>
</dbReference>
<feature type="transmembrane region" description="Helical" evidence="7">
    <location>
        <begin position="65"/>
        <end position="83"/>
    </location>
</feature>
<evidence type="ECO:0000256" key="7">
    <source>
        <dbReference type="SAM" id="Phobius"/>
    </source>
</evidence>
<dbReference type="InterPro" id="IPR037294">
    <property type="entry name" value="ABC_BtuC-like"/>
</dbReference>
<dbReference type="EMBL" id="JAPDPJ010000064">
    <property type="protein sequence ID" value="MCW3788773.1"/>
    <property type="molecule type" value="Genomic_DNA"/>
</dbReference>
<dbReference type="SUPFAM" id="SSF81345">
    <property type="entry name" value="ABC transporter involved in vitamin B12 uptake, BtuC"/>
    <property type="match status" value="1"/>
</dbReference>
<evidence type="ECO:0000256" key="1">
    <source>
        <dbReference type="ARBA" id="ARBA00004141"/>
    </source>
</evidence>